<dbReference type="EMBL" id="MW423797">
    <property type="protein sequence ID" value="QQV89251.1"/>
    <property type="molecule type" value="Genomic_DNA"/>
</dbReference>
<evidence type="ECO:0000313" key="1">
    <source>
        <dbReference type="EMBL" id="QQV89251.1"/>
    </source>
</evidence>
<sequence>MKLCRKCSQEKPLSCFHKRGNGYQSACKDCKDCKAKYSAKRYKEDPTYKAKRKVRAKYDKKRNREFLSRYKKFCKCRICGESEPVALDFHHLNPKEKDFAPSNLKTYSRGTIKREVRKCVVLCSNCHRKVHAGLLSI</sequence>
<dbReference type="Proteomes" id="UP000596439">
    <property type="component" value="Segment"/>
</dbReference>
<reference evidence="1 2" key="1">
    <citation type="submission" date="2020-12" db="EMBL/GenBank/DDBJ databases">
        <title>Complete genome sequence and characterization of vB Seyj1-1, a thermostable Salmonella bacteriophage.</title>
        <authorList>
            <person name="Wang J."/>
            <person name="Jing Y."/>
        </authorList>
    </citation>
    <scope>NUCLEOTIDE SEQUENCE [LARGE SCALE GENOMIC DNA]</scope>
</reference>
<proteinExistence type="predicted"/>
<name>A0A7U0G9N1_9CAUD</name>
<protein>
    <submittedName>
        <fullName evidence="1">Uncharacterized protein</fullName>
    </submittedName>
</protein>
<keyword evidence="2" id="KW-1185">Reference proteome</keyword>
<gene>
    <name evidence="1" type="ORF">vBSeyj11_114</name>
</gene>
<evidence type="ECO:0000313" key="2">
    <source>
        <dbReference type="Proteomes" id="UP000596439"/>
    </source>
</evidence>
<organism evidence="1 2">
    <name type="scientific">Salmonella phage vB Seyj1-1</name>
    <dbReference type="NCBI Taxonomy" id="2801511"/>
    <lineage>
        <taxon>Viruses</taxon>
        <taxon>Duplodnaviria</taxon>
        <taxon>Heunggongvirae</taxon>
        <taxon>Uroviricota</taxon>
        <taxon>Caudoviricetes</taxon>
        <taxon>Andersonviridae</taxon>
        <taxon>Ounavirinae</taxon>
        <taxon>Felixounavirus</taxon>
        <taxon>Felixounavirus fv1</taxon>
    </lineage>
</organism>
<accession>A0A7U0G9N1</accession>